<comment type="function">
    <text evidence="4">Is involved in the conjugation of reduced glutathione to a wide number of exogenous and endogenous hydrophobic electrophiles.</text>
</comment>
<dbReference type="FunFam" id="1.20.1050.10:FF:000023">
    <property type="entry name" value="Probable glutathione S-transferase GSTU6"/>
    <property type="match status" value="1"/>
</dbReference>
<dbReference type="PANTHER" id="PTHR11260">
    <property type="entry name" value="GLUTATHIONE S-TRANSFERASE, GST, SUPERFAMILY, GST DOMAIN CONTAINING"/>
    <property type="match status" value="1"/>
</dbReference>
<sequence>MAAKGGDELKLLGVWDSPYVNRVQIVLNLKGLSYEYVEEDLLSKSELLLKSNPVHKKVPVLIHAGKPVAESQAIIQYLDEAFPGGTFPSVLPADPYARATARFWAAFVDDKVGSPWHTVLFAREHGKKTDAASRIVAALETLEGAFKDCSGGRDYFGGGAIGFVDVVLGSYLGWFKVFEKMVGVRVLDVARTPLLAAWGERFAAAEAAKDVLPDDVDKVLEFLQKFLD</sequence>
<dbReference type="Proteomes" id="UP000251960">
    <property type="component" value="Chromosome 1"/>
</dbReference>
<evidence type="ECO:0000256" key="4">
    <source>
        <dbReference type="RuleBase" id="RU369102"/>
    </source>
</evidence>
<evidence type="ECO:0000256" key="2">
    <source>
        <dbReference type="ARBA" id="ARBA00025743"/>
    </source>
</evidence>
<dbReference type="Gene3D" id="3.40.30.10">
    <property type="entry name" value="Glutaredoxin"/>
    <property type="match status" value="1"/>
</dbReference>
<comment type="subcellular location">
    <subcellularLocation>
        <location evidence="4">Cytoplasm</location>
        <location evidence="4">Cytosol</location>
    </subcellularLocation>
</comment>
<dbReference type="PROSITE" id="PS50404">
    <property type="entry name" value="GST_NTER"/>
    <property type="match status" value="1"/>
</dbReference>
<dbReference type="SUPFAM" id="SSF47616">
    <property type="entry name" value="GST C-terminal domain-like"/>
    <property type="match status" value="1"/>
</dbReference>
<dbReference type="Gene3D" id="1.20.1050.10">
    <property type="match status" value="1"/>
</dbReference>
<dbReference type="CDD" id="cd03058">
    <property type="entry name" value="GST_N_Tau"/>
    <property type="match status" value="1"/>
</dbReference>
<dbReference type="GO" id="GO:0006749">
    <property type="term" value="P:glutathione metabolic process"/>
    <property type="evidence" value="ECO:0007669"/>
    <property type="project" value="InterPro"/>
</dbReference>
<dbReference type="InterPro" id="IPR004045">
    <property type="entry name" value="Glutathione_S-Trfase_N"/>
</dbReference>
<comment type="catalytic activity">
    <reaction evidence="3 4">
        <text>RX + glutathione = an S-substituted glutathione + a halide anion + H(+)</text>
        <dbReference type="Rhea" id="RHEA:16437"/>
        <dbReference type="ChEBI" id="CHEBI:15378"/>
        <dbReference type="ChEBI" id="CHEBI:16042"/>
        <dbReference type="ChEBI" id="CHEBI:17792"/>
        <dbReference type="ChEBI" id="CHEBI:57925"/>
        <dbReference type="ChEBI" id="CHEBI:90779"/>
        <dbReference type="EC" id="2.5.1.18"/>
    </reaction>
</comment>
<dbReference type="EMBL" id="NCVQ01000001">
    <property type="protein sequence ID" value="PWZ54630.1"/>
    <property type="molecule type" value="Genomic_DNA"/>
</dbReference>
<dbReference type="PANTHER" id="PTHR11260:SF550">
    <property type="entry name" value="GLUTATHIONE S-TRANSFERASE"/>
    <property type="match status" value="1"/>
</dbReference>
<evidence type="ECO:0000313" key="5">
    <source>
        <dbReference type="EMBL" id="PWZ54630.1"/>
    </source>
</evidence>
<dbReference type="AlphaFoldDB" id="A0A317Y7H3"/>
<dbReference type="InterPro" id="IPR010987">
    <property type="entry name" value="Glutathione-S-Trfase_C-like"/>
</dbReference>
<organism evidence="5">
    <name type="scientific">Zea mays</name>
    <name type="common">Maize</name>
    <dbReference type="NCBI Taxonomy" id="4577"/>
    <lineage>
        <taxon>Eukaryota</taxon>
        <taxon>Viridiplantae</taxon>
        <taxon>Streptophyta</taxon>
        <taxon>Embryophyta</taxon>
        <taxon>Tracheophyta</taxon>
        <taxon>Spermatophyta</taxon>
        <taxon>Magnoliopsida</taxon>
        <taxon>Liliopsida</taxon>
        <taxon>Poales</taxon>
        <taxon>Poaceae</taxon>
        <taxon>PACMAD clade</taxon>
        <taxon>Panicoideae</taxon>
        <taxon>Andropogonodae</taxon>
        <taxon>Andropogoneae</taxon>
        <taxon>Tripsacinae</taxon>
        <taxon>Zea</taxon>
    </lineage>
</organism>
<name>A0A317Y7H3_MAIZE</name>
<dbReference type="Pfam" id="PF02798">
    <property type="entry name" value="GST_N"/>
    <property type="match status" value="1"/>
</dbReference>
<dbReference type="Pfam" id="PF13410">
    <property type="entry name" value="GST_C_2"/>
    <property type="match status" value="1"/>
</dbReference>
<dbReference type="GO" id="GO:0004364">
    <property type="term" value="F:glutathione transferase activity"/>
    <property type="evidence" value="ECO:0007669"/>
    <property type="project" value="UniProtKB-UniRule"/>
</dbReference>
<dbReference type="InterPro" id="IPR045073">
    <property type="entry name" value="Omega/Tau-like"/>
</dbReference>
<dbReference type="InterPro" id="IPR040079">
    <property type="entry name" value="Glutathione_S-Trfase"/>
</dbReference>
<keyword evidence="4" id="KW-0963">Cytoplasm</keyword>
<accession>A0A317Y7H3</accession>
<dbReference type="SFLD" id="SFLDG01152">
    <property type="entry name" value="Main.3:_Omega-_and_Tau-like"/>
    <property type="match status" value="1"/>
</dbReference>
<keyword evidence="1 4" id="KW-0808">Transferase</keyword>
<dbReference type="EC" id="2.5.1.18" evidence="4"/>
<comment type="similarity">
    <text evidence="2">Belongs to the GST superfamily. Tau family.</text>
</comment>
<dbReference type="SFLD" id="SFLDS00019">
    <property type="entry name" value="Glutathione_Transferase_(cytos"/>
    <property type="match status" value="1"/>
</dbReference>
<evidence type="ECO:0000256" key="1">
    <source>
        <dbReference type="ARBA" id="ARBA00022679"/>
    </source>
</evidence>
<dbReference type="InterPro" id="IPR036282">
    <property type="entry name" value="Glutathione-S-Trfase_C_sf"/>
</dbReference>
<dbReference type="PROSITE" id="PS50405">
    <property type="entry name" value="GST_CTER"/>
    <property type="match status" value="1"/>
</dbReference>
<dbReference type="FunFam" id="3.40.30.10:FF:000044">
    <property type="entry name" value="Glutathione S-transferase GSTU6"/>
    <property type="match status" value="1"/>
</dbReference>
<dbReference type="InterPro" id="IPR045074">
    <property type="entry name" value="GST_C_Tau"/>
</dbReference>
<gene>
    <name evidence="5" type="ORF">Zm00014a_032471</name>
</gene>
<protein>
    <recommendedName>
        <fullName evidence="4">Glutathione S-transferase</fullName>
        <ecNumber evidence="4">2.5.1.18</ecNumber>
    </recommendedName>
</protein>
<dbReference type="SFLD" id="SFLDG00358">
    <property type="entry name" value="Main_(cytGST)"/>
    <property type="match status" value="1"/>
</dbReference>
<comment type="caution">
    <text evidence="5">The sequence shown here is derived from an EMBL/GenBank/DDBJ whole genome shotgun (WGS) entry which is preliminary data.</text>
</comment>
<evidence type="ECO:0000256" key="3">
    <source>
        <dbReference type="ARBA" id="ARBA00047960"/>
    </source>
</evidence>
<proteinExistence type="inferred from homology"/>
<dbReference type="GO" id="GO:0005829">
    <property type="term" value="C:cytosol"/>
    <property type="evidence" value="ECO:0007669"/>
    <property type="project" value="UniProtKB-SubCell"/>
</dbReference>
<dbReference type="InterPro" id="IPR036249">
    <property type="entry name" value="Thioredoxin-like_sf"/>
</dbReference>
<dbReference type="SUPFAM" id="SSF52833">
    <property type="entry name" value="Thioredoxin-like"/>
    <property type="match status" value="1"/>
</dbReference>
<dbReference type="ExpressionAtlas" id="A0A317Y7H3">
    <property type="expression patterns" value="baseline and differential"/>
</dbReference>
<dbReference type="CDD" id="cd03185">
    <property type="entry name" value="GST_C_Tau"/>
    <property type="match status" value="1"/>
</dbReference>
<reference evidence="5" key="1">
    <citation type="journal article" date="2018" name="Nat. Genet.">
        <title>Extensive intraspecific gene order and gene structural variations between Mo17 and other maize genomes.</title>
        <authorList>
            <person name="Sun S."/>
            <person name="Zhou Y."/>
            <person name="Chen J."/>
            <person name="Shi J."/>
            <person name="Zhao H."/>
            <person name="Zhao H."/>
            <person name="Song W."/>
            <person name="Zhang M."/>
            <person name="Cui Y."/>
            <person name="Dong X."/>
            <person name="Liu H."/>
            <person name="Ma X."/>
            <person name="Jiao Y."/>
            <person name="Wang B."/>
            <person name="Wei X."/>
            <person name="Stein J.C."/>
            <person name="Glaubitz J.C."/>
            <person name="Lu F."/>
            <person name="Yu G."/>
            <person name="Liang C."/>
            <person name="Fengler K."/>
            <person name="Li B."/>
            <person name="Rafalski A."/>
            <person name="Schnable P.S."/>
            <person name="Ware D.H."/>
            <person name="Buckler E.S."/>
            <person name="Lai J."/>
        </authorList>
    </citation>
    <scope>NUCLEOTIDE SEQUENCE [LARGE SCALE GENOMIC DNA]</scope>
    <source>
        <tissue evidence="5">Seedling</tissue>
    </source>
</reference>